<keyword evidence="1" id="KW-0472">Membrane</keyword>
<evidence type="ECO:0000313" key="3">
    <source>
        <dbReference type="Proteomes" id="UP000507470"/>
    </source>
</evidence>
<dbReference type="AlphaFoldDB" id="A0A6J8EGI0"/>
<feature type="transmembrane region" description="Helical" evidence="1">
    <location>
        <begin position="158"/>
        <end position="182"/>
    </location>
</feature>
<keyword evidence="3" id="KW-1185">Reference proteome</keyword>
<evidence type="ECO:0000313" key="2">
    <source>
        <dbReference type="EMBL" id="CAC5418745.1"/>
    </source>
</evidence>
<keyword evidence="1" id="KW-1133">Transmembrane helix</keyword>
<protein>
    <submittedName>
        <fullName evidence="2">Uncharacterized protein</fullName>
    </submittedName>
</protein>
<proteinExistence type="predicted"/>
<feature type="transmembrane region" description="Helical" evidence="1">
    <location>
        <begin position="30"/>
        <end position="53"/>
    </location>
</feature>
<name>A0A6J8EGI0_MYTCO</name>
<dbReference type="EMBL" id="CACVKT020008944">
    <property type="protein sequence ID" value="CAC5418745.1"/>
    <property type="molecule type" value="Genomic_DNA"/>
</dbReference>
<organism evidence="2 3">
    <name type="scientific">Mytilus coruscus</name>
    <name type="common">Sea mussel</name>
    <dbReference type="NCBI Taxonomy" id="42192"/>
    <lineage>
        <taxon>Eukaryota</taxon>
        <taxon>Metazoa</taxon>
        <taxon>Spiralia</taxon>
        <taxon>Lophotrochozoa</taxon>
        <taxon>Mollusca</taxon>
        <taxon>Bivalvia</taxon>
        <taxon>Autobranchia</taxon>
        <taxon>Pteriomorphia</taxon>
        <taxon>Mytilida</taxon>
        <taxon>Mytiloidea</taxon>
        <taxon>Mytilidae</taxon>
        <taxon>Mytilinae</taxon>
        <taxon>Mytilus</taxon>
    </lineage>
</organism>
<gene>
    <name evidence="2" type="ORF">MCOR_51160</name>
</gene>
<accession>A0A6J8EGI0</accession>
<reference evidence="2 3" key="1">
    <citation type="submission" date="2020-06" db="EMBL/GenBank/DDBJ databases">
        <authorList>
            <person name="Li R."/>
            <person name="Bekaert M."/>
        </authorList>
    </citation>
    <scope>NUCLEOTIDE SEQUENCE [LARGE SCALE GENOMIC DNA]</scope>
    <source>
        <strain evidence="3">wild</strain>
    </source>
</reference>
<sequence>MEETLPDILLYIFRFVFGGCETFKNVAKLYFLRIFVQFGICLTELVFLEISATEQMNTTGISDIGTRSAPEQAMRYSVIGSMSIFVAIAIWYFMHFVYRNDKDQSAVPHKKLMEIVCLFKVMEILIDSLFVAYAAVLYNDFEVALPFFAIPYGNVNTTAWIISLVTFIDILFGAVELIYAVYKLCKKPSRTNPVDEKPPEIPDKKT</sequence>
<dbReference type="Proteomes" id="UP000507470">
    <property type="component" value="Unassembled WGS sequence"/>
</dbReference>
<evidence type="ECO:0000256" key="1">
    <source>
        <dbReference type="SAM" id="Phobius"/>
    </source>
</evidence>
<feature type="transmembrane region" description="Helical" evidence="1">
    <location>
        <begin position="115"/>
        <end position="138"/>
    </location>
</feature>
<keyword evidence="1" id="KW-0812">Transmembrane</keyword>
<feature type="transmembrane region" description="Helical" evidence="1">
    <location>
        <begin position="73"/>
        <end position="94"/>
    </location>
</feature>